<sequence>MWTMFKSWVVTTEDMDAEGLFLPSGAGKRQQRRAASSRKEQRARAESRQLRKYARCVAFDCGHVPYRRLTVLAVLAVRLNRFSCEDQDGVYLARTRCASAEFQSVSLCDARKHKRHVRLSAHLRPRTRVQALRCCGTRGTRCASCRERDQPQQARHAADAQPKRHPSPPPTHAAPDTRLAQRRKLSRPGLATLPSPRAPPRKPRLPVPSAALPAQRHSLAFGQATAHSRRGPLHPRCQARRAQKTATRRLAPDAFPCRASQVDALLDELAGDLHRAPAVRSSQRARRVSPAAVIDGDFSRRGTQGAPSRSRCHRRRRKAVRARRQADVTSARLETPARTRRTARLRRCAHYGATRHKRRRRRMNRMRASRPASCVFPLASPRRVRFERRTLRQSPRLETNKHNKTLEVQRQVHAETRLRTRSAKKSHARGARNSHRTQNEAATRLVRQSEEKQRAKCVTLAPPANGRRERGQPGKQRI</sequence>
<evidence type="ECO:0000256" key="1">
    <source>
        <dbReference type="SAM" id="MobiDB-lite"/>
    </source>
</evidence>
<protein>
    <submittedName>
        <fullName evidence="2">Proteophosphoglycan ppg4</fullName>
    </submittedName>
</protein>
<proteinExistence type="predicted"/>
<evidence type="ECO:0000313" key="3">
    <source>
        <dbReference type="Proteomes" id="UP000009027"/>
    </source>
</evidence>
<name>F9WKG0_TRYVY</name>
<feature type="compositionally biased region" description="Basic and acidic residues" evidence="1">
    <location>
        <begin position="145"/>
        <end position="162"/>
    </location>
</feature>
<evidence type="ECO:0000313" key="2">
    <source>
        <dbReference type="EMBL" id="CCD17980.1"/>
    </source>
</evidence>
<dbReference type="AlphaFoldDB" id="F9WKG0"/>
<accession>F9WKG0</accession>
<dbReference type="EMBL" id="CAEX01000142">
    <property type="protein sequence ID" value="CCD17980.1"/>
    <property type="molecule type" value="Genomic_DNA"/>
</dbReference>
<reference evidence="2 3" key="1">
    <citation type="journal article" date="2012" name="Proc. Natl. Acad. Sci. U.S.A.">
        <title>Antigenic diversity is generated by distinct evolutionary mechanisms in African trypanosome species.</title>
        <authorList>
            <person name="Jackson A.P."/>
            <person name="Berry A."/>
            <person name="Aslett M."/>
            <person name="Allison H.C."/>
            <person name="Burton P."/>
            <person name="Vavrova-Anderson J."/>
            <person name="Brown R."/>
            <person name="Browne H."/>
            <person name="Corton N."/>
            <person name="Hauser H."/>
            <person name="Gamble J."/>
            <person name="Gilderthorp R."/>
            <person name="Marcello L."/>
            <person name="McQuillan J."/>
            <person name="Otto T.D."/>
            <person name="Quail M.A."/>
            <person name="Sanders M.J."/>
            <person name="van Tonder A."/>
            <person name="Ginger M.L."/>
            <person name="Field M.C."/>
            <person name="Barry J.D."/>
            <person name="Hertz-Fowler C."/>
            <person name="Berriman M."/>
        </authorList>
    </citation>
    <scope>NUCLEOTIDE SEQUENCE</scope>
    <source>
        <strain evidence="2 3">Y486</strain>
    </source>
</reference>
<organism evidence="2 3">
    <name type="scientific">Trypanosoma vivax (strain Y486)</name>
    <dbReference type="NCBI Taxonomy" id="1055687"/>
    <lineage>
        <taxon>Eukaryota</taxon>
        <taxon>Discoba</taxon>
        <taxon>Euglenozoa</taxon>
        <taxon>Kinetoplastea</taxon>
        <taxon>Metakinetoplastina</taxon>
        <taxon>Trypanosomatida</taxon>
        <taxon>Trypanosomatidae</taxon>
        <taxon>Trypanosoma</taxon>
        <taxon>Duttonella</taxon>
    </lineage>
</organism>
<feature type="region of interest" description="Disordered" evidence="1">
    <location>
        <begin position="21"/>
        <end position="44"/>
    </location>
</feature>
<feature type="region of interest" description="Disordered" evidence="1">
    <location>
        <begin position="413"/>
        <end position="478"/>
    </location>
</feature>
<feature type="compositionally biased region" description="Basic residues" evidence="1">
    <location>
        <begin position="419"/>
        <end position="435"/>
    </location>
</feature>
<gene>
    <name evidence="2" type="ORF">TvY486_0006130</name>
</gene>
<dbReference type="Proteomes" id="UP000009027">
    <property type="component" value="Unassembled WGS sequence"/>
</dbReference>
<feature type="region of interest" description="Disordered" evidence="1">
    <location>
        <begin position="145"/>
        <end position="208"/>
    </location>
</feature>
<keyword evidence="3" id="KW-1185">Reference proteome</keyword>
<dbReference type="VEuPathDB" id="TriTrypDB:TvY486_0006130"/>